<dbReference type="EMBL" id="CP015164">
    <property type="protein sequence ID" value="AOW46981.1"/>
    <property type="molecule type" value="Genomic_DNA"/>
</dbReference>
<accession>A0A1D8QXB8</accession>
<organism evidence="1 2">
    <name type="scientific">Acetobacter ascendens</name>
    <dbReference type="NCBI Taxonomy" id="481146"/>
    <lineage>
        <taxon>Bacteria</taxon>
        <taxon>Pseudomonadati</taxon>
        <taxon>Pseudomonadota</taxon>
        <taxon>Alphaproteobacteria</taxon>
        <taxon>Acetobacterales</taxon>
        <taxon>Acetobacteraceae</taxon>
        <taxon>Acetobacter</taxon>
    </lineage>
</organism>
<dbReference type="Proteomes" id="UP000175973">
    <property type="component" value="Chromosome"/>
</dbReference>
<dbReference type="RefSeq" id="WP_070323631.1">
    <property type="nucleotide sequence ID" value="NZ_CP015164.1"/>
</dbReference>
<sequence length="85" mass="9714">MSQTAQAPVRTKAKPMLPDWPRIMRREKAAQYLDISPAMLDQAVASGKMPKPIPITGTIKGWVRDDLDAWIEDRRQGYFPTSDWD</sequence>
<evidence type="ECO:0000313" key="2">
    <source>
        <dbReference type="Proteomes" id="UP000175973"/>
    </source>
</evidence>
<dbReference type="AlphaFoldDB" id="A0A1D8QXB8"/>
<dbReference type="KEGG" id="aasc:A4S02_09650"/>
<evidence type="ECO:0000313" key="1">
    <source>
        <dbReference type="EMBL" id="AOW46981.1"/>
    </source>
</evidence>
<keyword evidence="2" id="KW-1185">Reference proteome</keyword>
<reference evidence="2" key="1">
    <citation type="submission" date="2016-04" db="EMBL/GenBank/DDBJ databases">
        <authorList>
            <person name="Jeon C.O."/>
            <person name="Cho G.Y."/>
            <person name="Jeong H.I."/>
            <person name="Kim K.H."/>
        </authorList>
    </citation>
    <scope>NUCLEOTIDE SEQUENCE [LARGE SCALE GENOMIC DNA]</scope>
    <source>
        <strain evidence="2">LMG 1590</strain>
    </source>
</reference>
<protein>
    <submittedName>
        <fullName evidence="1">Uncharacterized protein</fullName>
    </submittedName>
</protein>
<proteinExistence type="predicted"/>
<name>A0A1D8QXB8_9PROT</name>
<gene>
    <name evidence="1" type="ORF">A4S02_09650</name>
</gene>